<keyword evidence="2" id="KW-0732">Signal</keyword>
<dbReference type="InterPro" id="IPR050682">
    <property type="entry name" value="ModA/WtpA"/>
</dbReference>
<name>A0A1W1C5F0_9ZZZZ</name>
<dbReference type="SUPFAM" id="SSF53850">
    <property type="entry name" value="Periplasmic binding protein-like II"/>
    <property type="match status" value="1"/>
</dbReference>
<organism evidence="3">
    <name type="scientific">hydrothermal vent metagenome</name>
    <dbReference type="NCBI Taxonomy" id="652676"/>
    <lineage>
        <taxon>unclassified sequences</taxon>
        <taxon>metagenomes</taxon>
        <taxon>ecological metagenomes</taxon>
    </lineage>
</organism>
<dbReference type="NCBIfam" id="TIGR01256">
    <property type="entry name" value="modA"/>
    <property type="match status" value="1"/>
</dbReference>
<evidence type="ECO:0000256" key="2">
    <source>
        <dbReference type="ARBA" id="ARBA00022729"/>
    </source>
</evidence>
<reference evidence="3" key="1">
    <citation type="submission" date="2016-10" db="EMBL/GenBank/DDBJ databases">
        <authorList>
            <person name="de Groot N.N."/>
        </authorList>
    </citation>
    <scope>NUCLEOTIDE SEQUENCE</scope>
</reference>
<gene>
    <name evidence="3" type="ORF">MNB_SV-13-1371</name>
</gene>
<dbReference type="GO" id="GO:0015689">
    <property type="term" value="P:molybdate ion transport"/>
    <property type="evidence" value="ECO:0007669"/>
    <property type="project" value="InterPro"/>
</dbReference>
<dbReference type="InterPro" id="IPR044084">
    <property type="entry name" value="AvModA-like_subst-bd"/>
</dbReference>
<dbReference type="CDD" id="cd13539">
    <property type="entry name" value="PBP2_AvModA"/>
    <property type="match status" value="1"/>
</dbReference>
<evidence type="ECO:0000313" key="3">
    <source>
        <dbReference type="EMBL" id="SFV60947.1"/>
    </source>
</evidence>
<dbReference type="PIRSF" id="PIRSF004846">
    <property type="entry name" value="ModA"/>
    <property type="match status" value="1"/>
</dbReference>
<dbReference type="PANTHER" id="PTHR30632:SF14">
    <property type="entry name" value="TUNGSTATE_MOLYBDATE_CHROMATE-BINDING PROTEIN MODA"/>
    <property type="match status" value="1"/>
</dbReference>
<dbReference type="PANTHER" id="PTHR30632">
    <property type="entry name" value="MOLYBDATE-BINDING PERIPLASMIC PROTEIN"/>
    <property type="match status" value="1"/>
</dbReference>
<evidence type="ECO:0000256" key="1">
    <source>
        <dbReference type="ARBA" id="ARBA00022723"/>
    </source>
</evidence>
<accession>A0A1W1C5F0</accession>
<dbReference type="Gene3D" id="3.40.190.10">
    <property type="entry name" value="Periplasmic binding protein-like II"/>
    <property type="match status" value="2"/>
</dbReference>
<proteinExistence type="predicted"/>
<dbReference type="EMBL" id="FPHM01000066">
    <property type="protein sequence ID" value="SFV60947.1"/>
    <property type="molecule type" value="Genomic_DNA"/>
</dbReference>
<keyword evidence="1" id="KW-0479">Metal-binding</keyword>
<sequence length="248" mass="27683">MKKILFLCFVLLSWLPAQKITIAVSANVAYAISPLKEAFKRLHPNIKVIEIVGSSGKLTAQIRHSAPYDLFLSANMEYPNSLYKEGFAINKPWIYAQGALAILSSKPRNYCAELFILKDPSIDKIAIANPKTAPYGIATVEALKNAKLYKKLKQQFVYGESISQTLIYATGVADIGIVAKSALFSPKLSQYKEAIHWHEINTTLYTPIDQGMVILKRAKDKKAVKAFYDFMKSPKAQEILKAYGYSIP</sequence>
<dbReference type="GO" id="GO:0046872">
    <property type="term" value="F:metal ion binding"/>
    <property type="evidence" value="ECO:0007669"/>
    <property type="project" value="UniProtKB-KW"/>
</dbReference>
<dbReference type="GO" id="GO:0030973">
    <property type="term" value="F:molybdate ion binding"/>
    <property type="evidence" value="ECO:0007669"/>
    <property type="project" value="InterPro"/>
</dbReference>
<dbReference type="AlphaFoldDB" id="A0A1W1C5F0"/>
<dbReference type="InterPro" id="IPR005950">
    <property type="entry name" value="ModA"/>
</dbReference>
<dbReference type="Pfam" id="PF13531">
    <property type="entry name" value="SBP_bac_11"/>
    <property type="match status" value="1"/>
</dbReference>
<protein>
    <submittedName>
        <fullName evidence="3">Molybdenum ABC transporter, periplasmic molybdenum-binding protein ModA (TC 3.A.1.8.1)</fullName>
    </submittedName>
</protein>